<comment type="caution">
    <text evidence="3">The sequence shown here is derived from an EMBL/GenBank/DDBJ whole genome shotgun (WGS) entry which is preliminary data.</text>
</comment>
<feature type="domain" description="Inhibitor I9" evidence="2">
    <location>
        <begin position="58"/>
        <end position="121"/>
    </location>
</feature>
<keyword evidence="4" id="KW-1185">Reference proteome</keyword>
<reference evidence="3" key="1">
    <citation type="journal article" date="2018" name="DNA Res.">
        <title>Multiple hybrid de novo genome assembly of finger millet, an orphan allotetraploid crop.</title>
        <authorList>
            <person name="Hatakeyama M."/>
            <person name="Aluri S."/>
            <person name="Balachadran M.T."/>
            <person name="Sivarajan S.R."/>
            <person name="Patrignani A."/>
            <person name="Gruter S."/>
            <person name="Poveda L."/>
            <person name="Shimizu-Inatsugi R."/>
            <person name="Baeten J."/>
            <person name="Francoijs K.J."/>
            <person name="Nataraja K.N."/>
            <person name="Reddy Y.A.N."/>
            <person name="Phadnis S."/>
            <person name="Ravikumar R.L."/>
            <person name="Schlapbach R."/>
            <person name="Sreeman S.M."/>
            <person name="Shimizu K.K."/>
        </authorList>
    </citation>
    <scope>NUCLEOTIDE SEQUENCE</scope>
</reference>
<dbReference type="PANTHER" id="PTHR48222:SF4">
    <property type="entry name" value="PROTEINASE INHIBITOR, PROPEPTIDE"/>
    <property type="match status" value="1"/>
</dbReference>
<dbReference type="InterPro" id="IPR010259">
    <property type="entry name" value="S8pro/Inhibitor_I9"/>
</dbReference>
<evidence type="ECO:0000256" key="1">
    <source>
        <dbReference type="SAM" id="SignalP"/>
    </source>
</evidence>
<sequence length="127" mass="13787">MAAPMAPLLVFFLLLLQLGPSSCGNVSEPERCLASASRSTSCSCRCLTRFSFSASMHVYIVYMGERDPELRPALVRDAHHGMLAAVLGSEQAAKDAILYSYRHGFSGFAAVLTDRQAARLAGELTFR</sequence>
<feature type="chain" id="PRO_5043730536" description="Inhibitor I9 domain-containing protein" evidence="1">
    <location>
        <begin position="24"/>
        <end position="127"/>
    </location>
</feature>
<organism evidence="3 4">
    <name type="scientific">Eleusine coracana subsp. coracana</name>
    <dbReference type="NCBI Taxonomy" id="191504"/>
    <lineage>
        <taxon>Eukaryota</taxon>
        <taxon>Viridiplantae</taxon>
        <taxon>Streptophyta</taxon>
        <taxon>Embryophyta</taxon>
        <taxon>Tracheophyta</taxon>
        <taxon>Spermatophyta</taxon>
        <taxon>Magnoliopsida</taxon>
        <taxon>Liliopsida</taxon>
        <taxon>Poales</taxon>
        <taxon>Poaceae</taxon>
        <taxon>PACMAD clade</taxon>
        <taxon>Chloridoideae</taxon>
        <taxon>Cynodonteae</taxon>
        <taxon>Eleusininae</taxon>
        <taxon>Eleusine</taxon>
    </lineage>
</organism>
<dbReference type="EMBL" id="BQKI01000007">
    <property type="protein sequence ID" value="GJM99342.1"/>
    <property type="molecule type" value="Genomic_DNA"/>
</dbReference>
<proteinExistence type="predicted"/>
<evidence type="ECO:0000259" key="2">
    <source>
        <dbReference type="Pfam" id="PF05922"/>
    </source>
</evidence>
<evidence type="ECO:0000313" key="4">
    <source>
        <dbReference type="Proteomes" id="UP001054889"/>
    </source>
</evidence>
<reference evidence="3" key="2">
    <citation type="submission" date="2021-12" db="EMBL/GenBank/DDBJ databases">
        <title>Resequencing data analysis of finger millet.</title>
        <authorList>
            <person name="Hatakeyama M."/>
            <person name="Aluri S."/>
            <person name="Balachadran M.T."/>
            <person name="Sivarajan S.R."/>
            <person name="Poveda L."/>
            <person name="Shimizu-Inatsugi R."/>
            <person name="Schlapbach R."/>
            <person name="Sreeman S.M."/>
            <person name="Shimizu K.K."/>
        </authorList>
    </citation>
    <scope>NUCLEOTIDE SEQUENCE</scope>
</reference>
<gene>
    <name evidence="3" type="primary">ga16433</name>
    <name evidence="3" type="ORF">PR202_ga16433</name>
</gene>
<keyword evidence="1" id="KW-0732">Signal</keyword>
<dbReference type="Gene3D" id="3.30.70.80">
    <property type="entry name" value="Peptidase S8 propeptide/proteinase inhibitor I9"/>
    <property type="match status" value="1"/>
</dbReference>
<feature type="signal peptide" evidence="1">
    <location>
        <begin position="1"/>
        <end position="23"/>
    </location>
</feature>
<evidence type="ECO:0000313" key="3">
    <source>
        <dbReference type="EMBL" id="GJM99342.1"/>
    </source>
</evidence>
<dbReference type="AlphaFoldDB" id="A0AAV5CML6"/>
<dbReference type="Proteomes" id="UP001054889">
    <property type="component" value="Unassembled WGS sequence"/>
</dbReference>
<accession>A0AAV5CML6</accession>
<dbReference type="Pfam" id="PF05922">
    <property type="entry name" value="Inhibitor_I9"/>
    <property type="match status" value="1"/>
</dbReference>
<name>A0AAV5CML6_ELECO</name>
<dbReference type="InterPro" id="IPR037045">
    <property type="entry name" value="S8pro/Inhibitor_I9_sf"/>
</dbReference>
<dbReference type="PANTHER" id="PTHR48222">
    <property type="entry name" value="PROTEINASE INHIBITOR, PROPEPTIDE"/>
    <property type="match status" value="1"/>
</dbReference>
<protein>
    <recommendedName>
        <fullName evidence="2">Inhibitor I9 domain-containing protein</fullName>
    </recommendedName>
</protein>